<proteinExistence type="predicted"/>
<dbReference type="AlphaFoldDB" id="A0A378BIT0"/>
<organism evidence="1 2">
    <name type="scientific">Klebsiella pneumoniae</name>
    <dbReference type="NCBI Taxonomy" id="573"/>
    <lineage>
        <taxon>Bacteria</taxon>
        <taxon>Pseudomonadati</taxon>
        <taxon>Pseudomonadota</taxon>
        <taxon>Gammaproteobacteria</taxon>
        <taxon>Enterobacterales</taxon>
        <taxon>Enterobacteriaceae</taxon>
        <taxon>Klebsiella/Raoultella group</taxon>
        <taxon>Klebsiella</taxon>
        <taxon>Klebsiella pneumoniae complex</taxon>
    </lineage>
</organism>
<name>A0A378BIT0_KLEPN</name>
<gene>
    <name evidence="1" type="ORF">NCTC5053_04688</name>
</gene>
<accession>A0A378BIT0</accession>
<protein>
    <submittedName>
        <fullName evidence="1">Uncharacterized protein</fullName>
    </submittedName>
</protein>
<dbReference type="EMBL" id="UGMN01000004">
    <property type="protein sequence ID" value="STV43155.1"/>
    <property type="molecule type" value="Genomic_DNA"/>
</dbReference>
<evidence type="ECO:0000313" key="1">
    <source>
        <dbReference type="EMBL" id="STV43155.1"/>
    </source>
</evidence>
<reference evidence="1 2" key="1">
    <citation type="submission" date="2018-06" db="EMBL/GenBank/DDBJ databases">
        <authorList>
            <consortium name="Pathogen Informatics"/>
            <person name="Doyle S."/>
        </authorList>
    </citation>
    <scope>NUCLEOTIDE SEQUENCE [LARGE SCALE GENOMIC DNA]</scope>
    <source>
        <strain evidence="1 2">NCTC5053</strain>
    </source>
</reference>
<sequence length="91" mass="10395">MDHRIIDQMVIINDEIQRALPVGKFNKQLRKKRGETGVLAFLHHRFTGRAVVAGSLLNRRDQIAGKTLLLVVAFVQRKPPKIVFTPRPTEK</sequence>
<evidence type="ECO:0000313" key="2">
    <source>
        <dbReference type="Proteomes" id="UP000254387"/>
    </source>
</evidence>
<dbReference type="Proteomes" id="UP000254387">
    <property type="component" value="Unassembled WGS sequence"/>
</dbReference>